<evidence type="ECO:0000256" key="1">
    <source>
        <dbReference type="ARBA" id="ARBA00004752"/>
    </source>
</evidence>
<dbReference type="PROSITE" id="PS52029">
    <property type="entry name" value="LD_TPASE"/>
    <property type="match status" value="1"/>
</dbReference>
<feature type="compositionally biased region" description="Polar residues" evidence="8">
    <location>
        <begin position="307"/>
        <end position="322"/>
    </location>
</feature>
<keyword evidence="3" id="KW-0808">Transferase</keyword>
<dbReference type="RefSeq" id="WP_188517006.1">
    <property type="nucleotide sequence ID" value="NZ_BMES01000001.1"/>
</dbReference>
<reference evidence="10" key="2">
    <citation type="submission" date="2020-09" db="EMBL/GenBank/DDBJ databases">
        <authorList>
            <person name="Sun Q."/>
            <person name="Zhou Y."/>
        </authorList>
    </citation>
    <scope>NUCLEOTIDE SEQUENCE</scope>
    <source>
        <strain evidence="10">CGMCC 1.12214</strain>
    </source>
</reference>
<dbReference type="PROSITE" id="PS51257">
    <property type="entry name" value="PROKAR_LIPOPROTEIN"/>
    <property type="match status" value="1"/>
</dbReference>
<name>A0A917MGH5_9HYPH</name>
<evidence type="ECO:0000256" key="2">
    <source>
        <dbReference type="ARBA" id="ARBA00005992"/>
    </source>
</evidence>
<feature type="region of interest" description="Disordered" evidence="8">
    <location>
        <begin position="289"/>
        <end position="322"/>
    </location>
</feature>
<dbReference type="InterPro" id="IPR038063">
    <property type="entry name" value="Transpep_catalytic_dom"/>
</dbReference>
<dbReference type="CDD" id="cd16913">
    <property type="entry name" value="YkuD_like"/>
    <property type="match status" value="1"/>
</dbReference>
<evidence type="ECO:0000256" key="8">
    <source>
        <dbReference type="SAM" id="MobiDB-lite"/>
    </source>
</evidence>
<evidence type="ECO:0000256" key="7">
    <source>
        <dbReference type="PROSITE-ProRule" id="PRU01373"/>
    </source>
</evidence>
<organism evidence="10 11">
    <name type="scientific">Alsobacter metallidurans</name>
    <dbReference type="NCBI Taxonomy" id="340221"/>
    <lineage>
        <taxon>Bacteria</taxon>
        <taxon>Pseudomonadati</taxon>
        <taxon>Pseudomonadota</taxon>
        <taxon>Alphaproteobacteria</taxon>
        <taxon>Hyphomicrobiales</taxon>
        <taxon>Alsobacteraceae</taxon>
        <taxon>Alsobacter</taxon>
    </lineage>
</organism>
<keyword evidence="4 7" id="KW-0133">Cell shape</keyword>
<dbReference type="GO" id="GO:0016740">
    <property type="term" value="F:transferase activity"/>
    <property type="evidence" value="ECO:0007669"/>
    <property type="project" value="UniProtKB-KW"/>
</dbReference>
<dbReference type="PANTHER" id="PTHR36699:SF1">
    <property type="entry name" value="L,D-TRANSPEPTIDASE YAFK-RELATED"/>
    <property type="match status" value="1"/>
</dbReference>
<comment type="similarity">
    <text evidence="2">Belongs to the YkuD family.</text>
</comment>
<reference evidence="10" key="1">
    <citation type="journal article" date="2014" name="Int. J. Syst. Evol. Microbiol.">
        <title>Complete genome sequence of Corynebacterium casei LMG S-19264T (=DSM 44701T), isolated from a smear-ripened cheese.</title>
        <authorList>
            <consortium name="US DOE Joint Genome Institute (JGI-PGF)"/>
            <person name="Walter F."/>
            <person name="Albersmeier A."/>
            <person name="Kalinowski J."/>
            <person name="Ruckert C."/>
        </authorList>
    </citation>
    <scope>NUCLEOTIDE SEQUENCE</scope>
    <source>
        <strain evidence="10">CGMCC 1.12214</strain>
    </source>
</reference>
<accession>A0A917MGH5</accession>
<evidence type="ECO:0000259" key="9">
    <source>
        <dbReference type="PROSITE" id="PS52029"/>
    </source>
</evidence>
<dbReference type="GO" id="GO:0071555">
    <property type="term" value="P:cell wall organization"/>
    <property type="evidence" value="ECO:0007669"/>
    <property type="project" value="UniProtKB-UniRule"/>
</dbReference>
<keyword evidence="5 7" id="KW-0573">Peptidoglycan synthesis</keyword>
<gene>
    <name evidence="10" type="ORF">GCM10007036_14730</name>
</gene>
<dbReference type="GO" id="GO:0009252">
    <property type="term" value="P:peptidoglycan biosynthetic process"/>
    <property type="evidence" value="ECO:0007669"/>
    <property type="project" value="UniProtKB-KW"/>
</dbReference>
<dbReference type="PANTHER" id="PTHR36699">
    <property type="entry name" value="LD-TRANSPEPTIDASE"/>
    <property type="match status" value="1"/>
</dbReference>
<evidence type="ECO:0000256" key="4">
    <source>
        <dbReference type="ARBA" id="ARBA00022960"/>
    </source>
</evidence>
<dbReference type="GO" id="GO:0004180">
    <property type="term" value="F:carboxypeptidase activity"/>
    <property type="evidence" value="ECO:0007669"/>
    <property type="project" value="UniProtKB-ARBA"/>
</dbReference>
<proteinExistence type="inferred from homology"/>
<feature type="active site" description="Proton donor/acceptor" evidence="7">
    <location>
        <position position="140"/>
    </location>
</feature>
<sequence>MKAVAMMLGTALVVAGCQDGYSNRHLAPISPSTMALMQAKGTNSSQPILLRAFKKEAELEVWKRGSGGRYALLKTYPICRWSGQLGPKVREGDRQAPEGFYTITPAAMNPNSALYLSFNLGFPNEYDRANDRTGSYLMVHGSCSSRGCFAMTDEAISDVYALAREAFAAGQREFQFQSYPFRMTPENLAKHRADPNIVFWRNLKEGDDVFALTRQVPQIGVCDRRYTFNTGKDGCGLQEPSLFAALKNKERADDLRTNQLVAAGVPAVKLVYRDGGQNTAFSSGAAKVGEISRPEALTGPEEIILEPSSTGSVSPAATGSRS</sequence>
<dbReference type="SUPFAM" id="SSF141523">
    <property type="entry name" value="L,D-transpeptidase catalytic domain-like"/>
    <property type="match status" value="1"/>
</dbReference>
<comment type="pathway">
    <text evidence="1 7">Cell wall biogenesis; peptidoglycan biosynthesis.</text>
</comment>
<evidence type="ECO:0000313" key="11">
    <source>
        <dbReference type="Proteomes" id="UP000603912"/>
    </source>
</evidence>
<dbReference type="AlphaFoldDB" id="A0A917MGH5"/>
<dbReference type="EMBL" id="BMES01000001">
    <property type="protein sequence ID" value="GGH15026.1"/>
    <property type="molecule type" value="Genomic_DNA"/>
</dbReference>
<evidence type="ECO:0000256" key="5">
    <source>
        <dbReference type="ARBA" id="ARBA00022984"/>
    </source>
</evidence>
<dbReference type="InterPro" id="IPR005490">
    <property type="entry name" value="LD_TPept_cat_dom"/>
</dbReference>
<evidence type="ECO:0000256" key="3">
    <source>
        <dbReference type="ARBA" id="ARBA00022679"/>
    </source>
</evidence>
<comment type="caution">
    <text evidence="10">The sequence shown here is derived from an EMBL/GenBank/DDBJ whole genome shotgun (WGS) entry which is preliminary data.</text>
</comment>
<feature type="active site" description="Nucleophile" evidence="7">
    <location>
        <position position="148"/>
    </location>
</feature>
<dbReference type="Pfam" id="PF03734">
    <property type="entry name" value="YkuD"/>
    <property type="match status" value="1"/>
</dbReference>
<feature type="domain" description="L,D-TPase catalytic" evidence="9">
    <location>
        <begin position="48"/>
        <end position="176"/>
    </location>
</feature>
<protein>
    <recommendedName>
        <fullName evidence="9">L,D-TPase catalytic domain-containing protein</fullName>
    </recommendedName>
</protein>
<keyword evidence="11" id="KW-1185">Reference proteome</keyword>
<evidence type="ECO:0000256" key="6">
    <source>
        <dbReference type="ARBA" id="ARBA00023316"/>
    </source>
</evidence>
<dbReference type="GO" id="GO:0008360">
    <property type="term" value="P:regulation of cell shape"/>
    <property type="evidence" value="ECO:0007669"/>
    <property type="project" value="UniProtKB-UniRule"/>
</dbReference>
<keyword evidence="6 7" id="KW-0961">Cell wall biogenesis/degradation</keyword>
<dbReference type="Proteomes" id="UP000603912">
    <property type="component" value="Unassembled WGS sequence"/>
</dbReference>
<evidence type="ECO:0000313" key="10">
    <source>
        <dbReference type="EMBL" id="GGH15026.1"/>
    </source>
</evidence>